<dbReference type="STRING" id="1185767.IIF7_19014"/>
<dbReference type="Proteomes" id="UP000192746">
    <property type="component" value="Unassembled WGS sequence"/>
</dbReference>
<evidence type="ECO:0000313" key="2">
    <source>
        <dbReference type="EMBL" id="ORL43773.1"/>
    </source>
</evidence>
<sequence length="268" mass="29892">MANAKRPSVNLTEKRNVNPSVNRPTEVTAEDFKEIAEILNDHADLHDAANLNPEKFYRFHSSLATLAAAYPNAVENGWAVIIPTNGNTQFVATFENGQWIASENEAPVQFFNSIADRPDEGQEDIFYIVKDEKIIYLWYNNKWNAFGKDGNNGISAYQVAVARGFVGSEDEWLESLRGKSAYQIAQANGFQGTEEEWLQSLVGPPGEAAEFTNIEANEYGTHPTFSNQNDLNIWLLQNIGNSSEPQPTAPTMNISNITSESFDYEVTE</sequence>
<comment type="caution">
    <text evidence="2">The sequence shown here is derived from an EMBL/GenBank/DDBJ whole genome shotgun (WGS) entry which is preliminary data.</text>
</comment>
<organism evidence="2 3">
    <name type="scientific">Zunongwangia atlantica 22II14-10F7</name>
    <dbReference type="NCBI Taxonomy" id="1185767"/>
    <lineage>
        <taxon>Bacteria</taxon>
        <taxon>Pseudomonadati</taxon>
        <taxon>Bacteroidota</taxon>
        <taxon>Flavobacteriia</taxon>
        <taxon>Flavobacteriales</taxon>
        <taxon>Flavobacteriaceae</taxon>
        <taxon>Zunongwangia</taxon>
    </lineage>
</organism>
<dbReference type="EMBL" id="ARYN01000025">
    <property type="protein sequence ID" value="ORL43773.1"/>
    <property type="molecule type" value="Genomic_DNA"/>
</dbReference>
<accession>A0A1Y1SZU8</accession>
<proteinExistence type="predicted"/>
<reference evidence="2 3" key="1">
    <citation type="submission" date="2013-04" db="EMBL/GenBank/DDBJ databases">
        <title>Zunongwangia sp. 22II14-10F7 Genome Sequencing.</title>
        <authorList>
            <person name="Lai Q."/>
            <person name="Shao Z."/>
        </authorList>
    </citation>
    <scope>NUCLEOTIDE SEQUENCE [LARGE SCALE GENOMIC DNA]</scope>
    <source>
        <strain evidence="2 3">22II14-10F7</strain>
    </source>
</reference>
<keyword evidence="3" id="KW-1185">Reference proteome</keyword>
<feature type="region of interest" description="Disordered" evidence="1">
    <location>
        <begin position="242"/>
        <end position="268"/>
    </location>
</feature>
<evidence type="ECO:0000313" key="3">
    <source>
        <dbReference type="Proteomes" id="UP000192746"/>
    </source>
</evidence>
<feature type="compositionally biased region" description="Polar residues" evidence="1">
    <location>
        <begin position="242"/>
        <end position="261"/>
    </location>
</feature>
<gene>
    <name evidence="2" type="ORF">IIF7_19014</name>
</gene>
<evidence type="ECO:0000256" key="1">
    <source>
        <dbReference type="SAM" id="MobiDB-lite"/>
    </source>
</evidence>
<dbReference type="AlphaFoldDB" id="A0A1Y1SZU8"/>
<feature type="region of interest" description="Disordered" evidence="1">
    <location>
        <begin position="1"/>
        <end position="23"/>
    </location>
</feature>
<dbReference type="RefSeq" id="WP_084843268.1">
    <property type="nucleotide sequence ID" value="NZ_ARYN01000025.1"/>
</dbReference>
<dbReference type="OrthoDB" id="1453888at2"/>
<protein>
    <submittedName>
        <fullName evidence="2">Lambda phage structural protein</fullName>
    </submittedName>
</protein>
<name>A0A1Y1SZU8_9FLAO</name>